<dbReference type="InParanoid" id="A0A7X0JWZ1"/>
<evidence type="ECO:0000256" key="1">
    <source>
        <dbReference type="SAM" id="SignalP"/>
    </source>
</evidence>
<dbReference type="EMBL" id="JACHHT010000002">
    <property type="protein sequence ID" value="MBB6522941.1"/>
    <property type="molecule type" value="Genomic_DNA"/>
</dbReference>
<dbReference type="RefSeq" id="WP_166843242.1">
    <property type="nucleotide sequence ID" value="NZ_JAAONY010000002.1"/>
</dbReference>
<organism evidence="2 3">
    <name type="scientific">Pseudoteredinibacter isoporae</name>
    <dbReference type="NCBI Taxonomy" id="570281"/>
    <lineage>
        <taxon>Bacteria</taxon>
        <taxon>Pseudomonadati</taxon>
        <taxon>Pseudomonadota</taxon>
        <taxon>Gammaproteobacteria</taxon>
        <taxon>Cellvibrionales</taxon>
        <taxon>Cellvibrionaceae</taxon>
        <taxon>Pseudoteredinibacter</taxon>
    </lineage>
</organism>
<evidence type="ECO:0000313" key="2">
    <source>
        <dbReference type="EMBL" id="MBB6522941.1"/>
    </source>
</evidence>
<accession>A0A7X0JWZ1</accession>
<dbReference type="Proteomes" id="UP000528457">
    <property type="component" value="Unassembled WGS sequence"/>
</dbReference>
<name>A0A7X0JWZ1_9GAMM</name>
<feature type="chain" id="PRO_5031122911" evidence="1">
    <location>
        <begin position="35"/>
        <end position="304"/>
    </location>
</feature>
<gene>
    <name evidence="2" type="ORF">HNR48_003226</name>
</gene>
<comment type="caution">
    <text evidence="2">The sequence shown here is derived from an EMBL/GenBank/DDBJ whole genome shotgun (WGS) entry which is preliminary data.</text>
</comment>
<reference evidence="2 3" key="1">
    <citation type="submission" date="2020-08" db="EMBL/GenBank/DDBJ databases">
        <title>Genomic Encyclopedia of Type Strains, Phase IV (KMG-IV): sequencing the most valuable type-strain genomes for metagenomic binning, comparative biology and taxonomic classification.</title>
        <authorList>
            <person name="Goeker M."/>
        </authorList>
    </citation>
    <scope>NUCLEOTIDE SEQUENCE [LARGE SCALE GENOMIC DNA]</scope>
    <source>
        <strain evidence="2 3">DSM 22368</strain>
    </source>
</reference>
<keyword evidence="1" id="KW-0732">Signal</keyword>
<dbReference type="AlphaFoldDB" id="A0A7X0JWZ1"/>
<evidence type="ECO:0000313" key="3">
    <source>
        <dbReference type="Proteomes" id="UP000528457"/>
    </source>
</evidence>
<protein>
    <submittedName>
        <fullName evidence="2">Uncharacterized protein</fullName>
    </submittedName>
</protein>
<proteinExistence type="predicted"/>
<sequence>MDAHWMLQGIGKLKTLLMVAVLLPLSVLCLPAHADGTTVILAPAPVVTGFRDFTAGRQLSDIRDYRFNSEYTAKHQDPFTNLEVIELVLLVQALQLGGVKGEIKIKSAPSFSILSKVEKGEALLGGVSIWRERTQSRAKSLWVSDPIIRQGEFQLGLYSCGRPMSIIDLSGLQQFRLSSHANWPMVTELLQSLEVADLSLSNDWNQIAKQSCAGASDLIAAPFTASADRPLQYLEKLLSPVPGVKLKVSGTRHFIISRLHPKGKRTYFSLQRGMRKLRVKGNIARAMRQSGFLPQATANWTFLN</sequence>
<feature type="signal peptide" evidence="1">
    <location>
        <begin position="1"/>
        <end position="34"/>
    </location>
</feature>
<keyword evidence="3" id="KW-1185">Reference proteome</keyword>